<dbReference type="Pfam" id="PF12680">
    <property type="entry name" value="SnoaL_2"/>
    <property type="match status" value="1"/>
</dbReference>
<dbReference type="InterPro" id="IPR032710">
    <property type="entry name" value="NTF2-like_dom_sf"/>
</dbReference>
<dbReference type="RefSeq" id="WP_108917324.1">
    <property type="nucleotide sequence ID" value="NZ_BGJY01000001.1"/>
</dbReference>
<dbReference type="Gene3D" id="3.10.450.50">
    <property type="match status" value="1"/>
</dbReference>
<name>A0A2U1SQB3_METSR</name>
<protein>
    <submittedName>
        <fullName evidence="2">Nuclear transport factor 2 family protein</fullName>
    </submittedName>
</protein>
<dbReference type="EMBL" id="PUIV01000015">
    <property type="protein sequence ID" value="PWB93800.1"/>
    <property type="molecule type" value="Genomic_DNA"/>
</dbReference>
<evidence type="ECO:0000313" key="2">
    <source>
        <dbReference type="EMBL" id="PWB93800.1"/>
    </source>
</evidence>
<accession>A0A2U1SQB3</accession>
<feature type="domain" description="SnoaL-like" evidence="1">
    <location>
        <begin position="29"/>
        <end position="129"/>
    </location>
</feature>
<dbReference type="AlphaFoldDB" id="A0A2U1SQB3"/>
<reference evidence="2 3" key="1">
    <citation type="journal article" date="2018" name="Appl. Microbiol. Biotechnol.">
        <title>Co-cultivation of the strictly anaerobic methanogen Methanosarcina barkeri with aerobic methanotrophs in an oxygen-limited membrane bioreactor.</title>
        <authorList>
            <person name="In 't Zandt M.H."/>
            <person name="van den Bosch T.J.M."/>
            <person name="Rijkers R."/>
            <person name="van Kessel M.A.H.J."/>
            <person name="Jetten M.S.M."/>
            <person name="Welte C.U."/>
        </authorList>
    </citation>
    <scope>NUCLEOTIDE SEQUENCE [LARGE SCALE GENOMIC DNA]</scope>
    <source>
        <strain evidence="2 3">DSM 17706</strain>
    </source>
</reference>
<evidence type="ECO:0000259" key="1">
    <source>
        <dbReference type="Pfam" id="PF12680"/>
    </source>
</evidence>
<dbReference type="InterPro" id="IPR037401">
    <property type="entry name" value="SnoaL-like"/>
</dbReference>
<dbReference type="Proteomes" id="UP000245137">
    <property type="component" value="Unassembled WGS sequence"/>
</dbReference>
<gene>
    <name evidence="2" type="ORF">C5689_11010</name>
</gene>
<dbReference type="SUPFAM" id="SSF54427">
    <property type="entry name" value="NTF2-like"/>
    <property type="match status" value="1"/>
</dbReference>
<keyword evidence="3" id="KW-1185">Reference proteome</keyword>
<proteinExistence type="predicted"/>
<organism evidence="2 3">
    <name type="scientific">Methylosinus sporium</name>
    <dbReference type="NCBI Taxonomy" id="428"/>
    <lineage>
        <taxon>Bacteria</taxon>
        <taxon>Pseudomonadati</taxon>
        <taxon>Pseudomonadota</taxon>
        <taxon>Alphaproteobacteria</taxon>
        <taxon>Hyphomicrobiales</taxon>
        <taxon>Methylocystaceae</taxon>
        <taxon>Methylosinus</taxon>
    </lineage>
</organism>
<comment type="caution">
    <text evidence="2">The sequence shown here is derived from an EMBL/GenBank/DDBJ whole genome shotgun (WGS) entry which is preliminary data.</text>
</comment>
<evidence type="ECO:0000313" key="3">
    <source>
        <dbReference type="Proteomes" id="UP000245137"/>
    </source>
</evidence>
<dbReference type="OrthoDB" id="8451814at2"/>
<sequence length="155" mass="18430">MQPKIDEPDEEHRRELRRNVFEITRLRMSGRIDEMMRYFARDVVVRYHGTKEGLFLPGVLHGRDAFKENIRLTDVNYEPLGGEVLAILVDGPKSSVRWRNSWRHRNSGRTATLDMAHFLYWRNGKVVEMFEYLDYHSWGRSAAEALIERDDPRPR</sequence>